<comment type="caution">
    <text evidence="7">The sequence shown here is derived from an EMBL/GenBank/DDBJ whole genome shotgun (WGS) entry which is preliminary data.</text>
</comment>
<reference evidence="7 8" key="1">
    <citation type="submission" date="2016-11" db="EMBL/GenBank/DDBJ databases">
        <title>Draft Genome Assembly of Colletotrichum chlorophyti a pathogen of herbaceous plants.</title>
        <authorList>
            <person name="Gan P."/>
            <person name="Narusaka M."/>
            <person name="Tsushima A."/>
            <person name="Narusaka Y."/>
            <person name="Takano Y."/>
            <person name="Shirasu K."/>
        </authorList>
    </citation>
    <scope>NUCLEOTIDE SEQUENCE [LARGE SCALE GENOMIC DNA]</scope>
    <source>
        <strain evidence="7 8">NTL11</strain>
    </source>
</reference>
<evidence type="ECO:0000313" key="8">
    <source>
        <dbReference type="Proteomes" id="UP000186583"/>
    </source>
</evidence>
<evidence type="ECO:0000259" key="6">
    <source>
        <dbReference type="Pfam" id="PF04825"/>
    </source>
</evidence>
<gene>
    <name evidence="7" type="ORF">CCHL11_00790</name>
</gene>
<evidence type="ECO:0000256" key="4">
    <source>
        <dbReference type="SAM" id="MobiDB-lite"/>
    </source>
</evidence>
<dbReference type="GO" id="GO:1990414">
    <property type="term" value="P:replication-born double-strand break repair via sister chromatid exchange"/>
    <property type="evidence" value="ECO:0007669"/>
    <property type="project" value="TreeGrafter"/>
</dbReference>
<dbReference type="CDD" id="cd21789">
    <property type="entry name" value="Rad21_Rec8_M_SpRec8p-like"/>
    <property type="match status" value="1"/>
</dbReference>
<accession>A0A1Q8S540</accession>
<feature type="region of interest" description="Disordered" evidence="4">
    <location>
        <begin position="279"/>
        <end position="307"/>
    </location>
</feature>
<feature type="domain" description="Rad21/Rec8-like protein C-terminal eukaryotic" evidence="5">
    <location>
        <begin position="611"/>
        <end position="651"/>
    </location>
</feature>
<dbReference type="PANTHER" id="PTHR12585">
    <property type="entry name" value="SCC1 / RAD21 FAMILY MEMBER"/>
    <property type="match status" value="1"/>
</dbReference>
<dbReference type="Gene3D" id="1.10.10.580">
    <property type="entry name" value="Structural maintenance of chromosome 1. Chain E"/>
    <property type="match status" value="1"/>
</dbReference>
<dbReference type="OrthoDB" id="5427633at2759"/>
<feature type="domain" description="Rad21/Rec8-like protein N-terminal" evidence="6">
    <location>
        <begin position="11"/>
        <end position="92"/>
    </location>
</feature>
<evidence type="ECO:0000256" key="2">
    <source>
        <dbReference type="ARBA" id="ARBA00009870"/>
    </source>
</evidence>
<dbReference type="InterPro" id="IPR039781">
    <property type="entry name" value="Rad21/Rec8-like"/>
</dbReference>
<dbReference type="InterPro" id="IPR023093">
    <property type="entry name" value="ScpA-like_C"/>
</dbReference>
<dbReference type="SUPFAM" id="SSF46785">
    <property type="entry name" value="Winged helix' DNA-binding domain"/>
    <property type="match status" value="1"/>
</dbReference>
<keyword evidence="3" id="KW-0539">Nucleus</keyword>
<evidence type="ECO:0000256" key="3">
    <source>
        <dbReference type="ARBA" id="ARBA00023242"/>
    </source>
</evidence>
<dbReference type="Pfam" id="PF04825">
    <property type="entry name" value="Rad21_Rec8_N"/>
    <property type="match status" value="1"/>
</dbReference>
<name>A0A1Q8S540_9PEZI</name>
<dbReference type="Pfam" id="PF04824">
    <property type="entry name" value="Rad21_Rec8"/>
    <property type="match status" value="1"/>
</dbReference>
<dbReference type="EMBL" id="MPGH01000017">
    <property type="protein sequence ID" value="OLN96491.1"/>
    <property type="molecule type" value="Genomic_DNA"/>
</dbReference>
<comment type="similarity">
    <text evidence="2">Belongs to the rad21 family.</text>
</comment>
<keyword evidence="8" id="KW-1185">Reference proteome</keyword>
<dbReference type="PANTHER" id="PTHR12585:SF72">
    <property type="entry name" value="MEIOTIC RECOMBINATION PROTEIN REC8"/>
    <property type="match status" value="1"/>
</dbReference>
<feature type="compositionally biased region" description="Basic and acidic residues" evidence="4">
    <location>
        <begin position="535"/>
        <end position="547"/>
    </location>
</feature>
<comment type="subcellular location">
    <subcellularLocation>
        <location evidence="1">Nucleus</location>
    </subcellularLocation>
</comment>
<evidence type="ECO:0000313" key="7">
    <source>
        <dbReference type="EMBL" id="OLN96491.1"/>
    </source>
</evidence>
<dbReference type="InterPro" id="IPR006909">
    <property type="entry name" value="Rad21/Rec8_C_eu"/>
</dbReference>
<feature type="region of interest" description="Disordered" evidence="4">
    <location>
        <begin position="394"/>
        <end position="428"/>
    </location>
</feature>
<dbReference type="GO" id="GO:0005634">
    <property type="term" value="C:nucleus"/>
    <property type="evidence" value="ECO:0007669"/>
    <property type="project" value="UniProtKB-SubCell"/>
</dbReference>
<dbReference type="STRING" id="708187.A0A1Q8S540"/>
<organism evidence="7 8">
    <name type="scientific">Colletotrichum chlorophyti</name>
    <dbReference type="NCBI Taxonomy" id="708187"/>
    <lineage>
        <taxon>Eukaryota</taxon>
        <taxon>Fungi</taxon>
        <taxon>Dikarya</taxon>
        <taxon>Ascomycota</taxon>
        <taxon>Pezizomycotina</taxon>
        <taxon>Sordariomycetes</taxon>
        <taxon>Hypocreomycetidae</taxon>
        <taxon>Glomerellales</taxon>
        <taxon>Glomerellaceae</taxon>
        <taxon>Colletotrichum</taxon>
    </lineage>
</organism>
<protein>
    <submittedName>
        <fullName evidence="7">Meiotic recombination protein rec8</fullName>
    </submittedName>
</protein>
<evidence type="ECO:0000259" key="5">
    <source>
        <dbReference type="Pfam" id="PF04824"/>
    </source>
</evidence>
<dbReference type="InterPro" id="IPR036390">
    <property type="entry name" value="WH_DNA-bd_sf"/>
</dbReference>
<dbReference type="Proteomes" id="UP000186583">
    <property type="component" value="Unassembled WGS sequence"/>
</dbReference>
<feature type="region of interest" description="Disordered" evidence="4">
    <location>
        <begin position="482"/>
        <end position="548"/>
    </location>
</feature>
<sequence length="663" mass="73541">VIATIGPRGGTRKVTRKAIEEVDIRKACERIIEPSAPISLRLQSNLLYGVSRVYSSQCNYVLADTEKVQTTMRTFWRLVSNNEIDPKSGKIRREQITLGDDPSFVPSGTLPYFTIDDEGTPCFMPGSQKSTGSCRKSQSQLSPFPDLIEVLPGGGNSVINLNVSQSPDVGDYRIPSPFRPSSSAKKTFLPRTEEFFDIDMDLNPFGTMNDFDDFGGVELAIDENGAVIIDEDEFQLPNLGEFDFVEPGISQQKQEQSEQHNLCDTGGDVPMFGSDPLPLLENPASSSPASKEHVEGGEAHASAKRRRRALKCDNDATLISRSVLRLWQDQYVSNAEKANRKRKPTTKSQARLTAYGLIFGRGIGDAGNTRGISEVKYPLAELYAGHGLYNRTFGPFSNEEQNEHTPSPKGRRRRATEAFGENSGEQERNVRYKVDEKPQESRLMGHVPGDNFVLGDESMPEMGMEAVQPMDEHLSSALMPWNRTPSVGRGSSVAGHSAQRHEQGGRHKSVSIRGSSIPPFEPLHDVLGSDLDNLSDMHRSQDPRSEGPRFVIDAQDENQEDSQWMRSTLDTASGEFLLWTEEEAKKVGEVKHGDQNEKRRWVDFDNLVKPAQQSHAVAAQAFYHVLSLATKNVISVEQQVDDLQPFGPIRIGVDVAAHLNNME</sequence>
<dbReference type="GO" id="GO:0003682">
    <property type="term" value="F:chromatin binding"/>
    <property type="evidence" value="ECO:0007669"/>
    <property type="project" value="TreeGrafter"/>
</dbReference>
<feature type="non-terminal residue" evidence="7">
    <location>
        <position position="663"/>
    </location>
</feature>
<dbReference type="AlphaFoldDB" id="A0A1Q8S540"/>
<proteinExistence type="inferred from homology"/>
<dbReference type="GO" id="GO:0008278">
    <property type="term" value="C:cohesin complex"/>
    <property type="evidence" value="ECO:0007669"/>
    <property type="project" value="InterPro"/>
</dbReference>
<dbReference type="InterPro" id="IPR006910">
    <property type="entry name" value="Rad21_Rec8_N"/>
</dbReference>
<feature type="non-terminal residue" evidence="7">
    <location>
        <position position="1"/>
    </location>
</feature>
<evidence type="ECO:0000256" key="1">
    <source>
        <dbReference type="ARBA" id="ARBA00004123"/>
    </source>
</evidence>
<dbReference type="GO" id="GO:0007062">
    <property type="term" value="P:sister chromatid cohesion"/>
    <property type="evidence" value="ECO:0007669"/>
    <property type="project" value="InterPro"/>
</dbReference>